<dbReference type="InterPro" id="IPR029058">
    <property type="entry name" value="AB_hydrolase_fold"/>
</dbReference>
<evidence type="ECO:0000313" key="3">
    <source>
        <dbReference type="Proteomes" id="UP000294413"/>
    </source>
</evidence>
<sequence>MNKNKKKIYSSIFGTGKIHLIFLHGWGLHSIVWNTIIPILKPYFTLHTFDLPGFGKNVNSPIMTFKQISNYLLKKIKRKVIWIGWSMGGLLAHYLSLQYPHHTLATIYVASSPYFIQQKKWPGISINVLYSIKKSILSCYSNFLKNFILIHVINTHQYKLSKLRTKEKFSKKYPNPKKEAIEIGYNWLTKIDYRNNLLCPNIPTLRIYGKLDNLIPIETHKKIENLYHKKDSIIIEGAKHAPFLSHPKTFSNILYHFIKNNI</sequence>
<dbReference type="OrthoDB" id="9780744at2"/>
<dbReference type="InterPro" id="IPR000073">
    <property type="entry name" value="AB_hydrolase_1"/>
</dbReference>
<evidence type="ECO:0000313" key="2">
    <source>
        <dbReference type="EMBL" id="VFP85109.1"/>
    </source>
</evidence>
<dbReference type="AlphaFoldDB" id="A0A451DEN6"/>
<dbReference type="GO" id="GO:0090499">
    <property type="term" value="F:pimelyl-[acyl-carrier protein] methyl ester esterase activity"/>
    <property type="evidence" value="ECO:0007669"/>
    <property type="project" value="UniProtKB-EC"/>
</dbReference>
<proteinExistence type="predicted"/>
<gene>
    <name evidence="2" type="primary">bioH</name>
    <name evidence="2" type="ORF">BUCISPPA3004_368</name>
</gene>
<organism evidence="2 3">
    <name type="scientific">Buchnera aphidicola</name>
    <name type="common">Cinara splendens</name>
    <dbReference type="NCBI Taxonomy" id="2518979"/>
    <lineage>
        <taxon>Bacteria</taxon>
        <taxon>Pseudomonadati</taxon>
        <taxon>Pseudomonadota</taxon>
        <taxon>Gammaproteobacteria</taxon>
        <taxon>Enterobacterales</taxon>
        <taxon>Erwiniaceae</taxon>
        <taxon>Buchnera</taxon>
    </lineage>
</organism>
<dbReference type="PANTHER" id="PTHR43194:SF5">
    <property type="entry name" value="PIMELOYL-[ACYL-CARRIER PROTEIN] METHYL ESTER ESTERASE"/>
    <property type="match status" value="1"/>
</dbReference>
<protein>
    <submittedName>
        <fullName evidence="2">Pimeloyl-[acyl-carrier protein] methyl ester esterase</fullName>
        <ecNumber evidence="2">3.1.1.85</ecNumber>
    </submittedName>
</protein>
<dbReference type="Pfam" id="PF00561">
    <property type="entry name" value="Abhydrolase_1"/>
    <property type="match status" value="1"/>
</dbReference>
<dbReference type="Proteomes" id="UP000294413">
    <property type="component" value="Chromosome 1"/>
</dbReference>
<dbReference type="RefSeq" id="WP_154049030.1">
    <property type="nucleotide sequence ID" value="NZ_LR217722.1"/>
</dbReference>
<dbReference type="SUPFAM" id="SSF53474">
    <property type="entry name" value="alpha/beta-Hydrolases"/>
    <property type="match status" value="1"/>
</dbReference>
<evidence type="ECO:0000259" key="1">
    <source>
        <dbReference type="Pfam" id="PF00561"/>
    </source>
</evidence>
<name>A0A451DEN6_9GAMM</name>
<dbReference type="InterPro" id="IPR050228">
    <property type="entry name" value="Carboxylesterase_BioH"/>
</dbReference>
<accession>A0A451DEN6</accession>
<keyword evidence="2" id="KW-0378">Hydrolase</keyword>
<feature type="domain" description="AB hydrolase-1" evidence="1">
    <location>
        <begin position="19"/>
        <end position="247"/>
    </location>
</feature>
<dbReference type="EMBL" id="LR217722">
    <property type="protein sequence ID" value="VFP85109.1"/>
    <property type="molecule type" value="Genomic_DNA"/>
</dbReference>
<dbReference type="EC" id="3.1.1.85" evidence="2"/>
<reference evidence="2 3" key="1">
    <citation type="submission" date="2019-02" db="EMBL/GenBank/DDBJ databases">
        <authorList>
            <person name="Manzano-Marin A."/>
            <person name="Manzano-Marin A."/>
        </authorList>
    </citation>
    <scope>NUCLEOTIDE SEQUENCE [LARGE SCALE GENOMIC DNA]</scope>
    <source>
        <strain evidence="2 3">BuCisplendens</strain>
    </source>
</reference>
<dbReference type="Gene3D" id="3.40.50.1820">
    <property type="entry name" value="alpha/beta hydrolase"/>
    <property type="match status" value="1"/>
</dbReference>
<dbReference type="PANTHER" id="PTHR43194">
    <property type="entry name" value="HYDROLASE ALPHA/BETA FOLD FAMILY"/>
    <property type="match status" value="1"/>
</dbReference>